<evidence type="ECO:0000313" key="3">
    <source>
        <dbReference type="Proteomes" id="UP000232688"/>
    </source>
</evidence>
<keyword evidence="1" id="KW-1133">Transmembrane helix</keyword>
<feature type="transmembrane region" description="Helical" evidence="1">
    <location>
        <begin position="139"/>
        <end position="158"/>
    </location>
</feature>
<dbReference type="AlphaFoldDB" id="A0A2N0QTJ1"/>
<keyword evidence="1" id="KW-0812">Transmembrane</keyword>
<proteinExistence type="predicted"/>
<dbReference type="InterPro" id="IPR012337">
    <property type="entry name" value="RNaseH-like_sf"/>
</dbReference>
<reference evidence="2 3" key="2">
    <citation type="submission" date="2017-10" db="EMBL/GenBank/DDBJ databases">
        <title>Genome analyses suggest a sexual origin of heterokaryosis in a supposedly ancient asexual fungus.</title>
        <authorList>
            <person name="Corradi N."/>
            <person name="Sedzielewska K."/>
            <person name="Noel J."/>
            <person name="Charron P."/>
            <person name="Farinelli L."/>
            <person name="Marton T."/>
            <person name="Kruger M."/>
            <person name="Pelin A."/>
            <person name="Brachmann A."/>
            <person name="Corradi N."/>
        </authorList>
    </citation>
    <scope>NUCLEOTIDE SEQUENCE [LARGE SCALE GENOMIC DNA]</scope>
    <source>
        <strain evidence="2 3">A1</strain>
    </source>
</reference>
<dbReference type="GO" id="GO:0003676">
    <property type="term" value="F:nucleic acid binding"/>
    <property type="evidence" value="ECO:0007669"/>
    <property type="project" value="InterPro"/>
</dbReference>
<dbReference type="SUPFAM" id="SSF53098">
    <property type="entry name" value="Ribonuclease H-like"/>
    <property type="match status" value="1"/>
</dbReference>
<feature type="transmembrane region" description="Helical" evidence="1">
    <location>
        <begin position="88"/>
        <end position="106"/>
    </location>
</feature>
<name>A0A2N0QTJ1_9GLOM</name>
<organism evidence="2 3">
    <name type="scientific">Rhizophagus irregularis</name>
    <dbReference type="NCBI Taxonomy" id="588596"/>
    <lineage>
        <taxon>Eukaryota</taxon>
        <taxon>Fungi</taxon>
        <taxon>Fungi incertae sedis</taxon>
        <taxon>Mucoromycota</taxon>
        <taxon>Glomeromycotina</taxon>
        <taxon>Glomeromycetes</taxon>
        <taxon>Glomerales</taxon>
        <taxon>Glomeraceae</taxon>
        <taxon>Rhizophagus</taxon>
    </lineage>
</organism>
<evidence type="ECO:0000256" key="1">
    <source>
        <dbReference type="SAM" id="Phobius"/>
    </source>
</evidence>
<comment type="caution">
    <text evidence="2">The sequence shown here is derived from an EMBL/GenBank/DDBJ whole genome shotgun (WGS) entry which is preliminary data.</text>
</comment>
<accession>A0A2N0QTJ1</accession>
<gene>
    <name evidence="2" type="ORF">RhiirA1_477489</name>
</gene>
<keyword evidence="1" id="KW-0472">Membrane</keyword>
<sequence length="197" mass="22471">MSWIKTNHSSITNLITPKKELHSSLINITEVLPNFHSIQYYTDGSYQPDIGTNKMHMGYGWTTSNLDELNVAYHGSLQYFPSSVKAEIMAILTALITAPFGGLIMINTDSQAAIDAYHKSANLSSISPQRYNKTNNNTLWTSIHHIILTLILLNSTTLRRILVIHPMILQALMQKKEDLHNCQLRSYKRIYRIKLSR</sequence>
<dbReference type="VEuPathDB" id="FungiDB:RhiirA1_477489"/>
<evidence type="ECO:0000313" key="2">
    <source>
        <dbReference type="EMBL" id="PKC54345.1"/>
    </source>
</evidence>
<dbReference type="VEuPathDB" id="FungiDB:RhiirFUN_007977"/>
<dbReference type="VEuPathDB" id="FungiDB:FUN_015400"/>
<protein>
    <submittedName>
        <fullName evidence="2">Uncharacterized protein</fullName>
    </submittedName>
</protein>
<dbReference type="InterPro" id="IPR036397">
    <property type="entry name" value="RNaseH_sf"/>
</dbReference>
<reference evidence="2 3" key="1">
    <citation type="submission" date="2017-10" db="EMBL/GenBank/DDBJ databases">
        <title>Extensive intraspecific genome diversity in a model arbuscular mycorrhizal fungus.</title>
        <authorList>
            <person name="Chen E.C.H."/>
            <person name="Morin E."/>
            <person name="Baudet D."/>
            <person name="Noel J."/>
            <person name="Ndikumana S."/>
            <person name="Charron P."/>
            <person name="St-Onge C."/>
            <person name="Giorgi J."/>
            <person name="Grigoriev I.V."/>
            <person name="Roux C."/>
            <person name="Martin F.M."/>
            <person name="Corradi N."/>
        </authorList>
    </citation>
    <scope>NUCLEOTIDE SEQUENCE [LARGE SCALE GENOMIC DNA]</scope>
    <source>
        <strain evidence="2 3">A1</strain>
    </source>
</reference>
<dbReference type="Gene3D" id="3.30.420.10">
    <property type="entry name" value="Ribonuclease H-like superfamily/Ribonuclease H"/>
    <property type="match status" value="1"/>
</dbReference>
<dbReference type="EMBL" id="LLXH01003339">
    <property type="protein sequence ID" value="PKC54345.1"/>
    <property type="molecule type" value="Genomic_DNA"/>
</dbReference>
<dbReference type="Proteomes" id="UP000232688">
    <property type="component" value="Unassembled WGS sequence"/>
</dbReference>